<evidence type="ECO:0000259" key="1">
    <source>
        <dbReference type="Pfam" id="PF04471"/>
    </source>
</evidence>
<dbReference type="Gene3D" id="3.40.1350.10">
    <property type="match status" value="1"/>
</dbReference>
<accession>A0ABW0R628</accession>
<protein>
    <submittedName>
        <fullName evidence="2">Restriction endonuclease</fullName>
    </submittedName>
</protein>
<dbReference type="GO" id="GO:0004519">
    <property type="term" value="F:endonuclease activity"/>
    <property type="evidence" value="ECO:0007669"/>
    <property type="project" value="UniProtKB-KW"/>
</dbReference>
<keyword evidence="2" id="KW-0255">Endonuclease</keyword>
<sequence>MSIHTMDGYEFEMLISNLLKNMGFSVEMTPLSGDGGIDLIAYSKEPIFKGKYLVQCKRWNASIGEPVIRDLYGVVLSENANKGIVITNSTFTEKAIEFANNKNIELIDGSLLVQLLDKHKINTLNSTQVIKKRFDEFENFDRDKYQYLKSRVENDRNEKQHYELLRDFYQSYVVQTDPVIIKAGLLDEYINFNEEYIKRFLKKSKKLLEEKKAVQYINGVLYLLKGNLFKSVEIFRDLQLFDRTSLYILLDRYGQFAEHRMAVTYTIKKTPNNSPEIILKNFYMLFTALGFKYGKNKIGTLINDSYQSQLQNFQKDMGTIFLNNNQYHMEMALFKDIQEAISDIDNGKDRKFHLPKNYILEQDAFNTKDYFIKMNFDESCFVTFDQLVNDYWNHPSSDHDDLKTLELLFK</sequence>
<comment type="caution">
    <text evidence="2">The sequence shown here is derived from an EMBL/GenBank/DDBJ whole genome shotgun (WGS) entry which is preliminary data.</text>
</comment>
<dbReference type="InterPro" id="IPR007560">
    <property type="entry name" value="Restrct_endonuc_IV_Mrr"/>
</dbReference>
<keyword evidence="2" id="KW-0378">Hydrolase</keyword>
<keyword evidence="2" id="KW-0540">Nuclease</keyword>
<dbReference type="Proteomes" id="UP001596108">
    <property type="component" value="Unassembled WGS sequence"/>
</dbReference>
<keyword evidence="3" id="KW-1185">Reference proteome</keyword>
<organism evidence="2 3">
    <name type="scientific">Cohnella yongneupensis</name>
    <dbReference type="NCBI Taxonomy" id="425006"/>
    <lineage>
        <taxon>Bacteria</taxon>
        <taxon>Bacillati</taxon>
        <taxon>Bacillota</taxon>
        <taxon>Bacilli</taxon>
        <taxon>Bacillales</taxon>
        <taxon>Paenibacillaceae</taxon>
        <taxon>Cohnella</taxon>
    </lineage>
</organism>
<proteinExistence type="predicted"/>
<dbReference type="SUPFAM" id="SSF52980">
    <property type="entry name" value="Restriction endonuclease-like"/>
    <property type="match status" value="1"/>
</dbReference>
<evidence type="ECO:0000313" key="2">
    <source>
        <dbReference type="EMBL" id="MFC5531267.1"/>
    </source>
</evidence>
<dbReference type="Pfam" id="PF04471">
    <property type="entry name" value="Mrr_cat"/>
    <property type="match status" value="1"/>
</dbReference>
<feature type="domain" description="Restriction endonuclease type IV Mrr" evidence="1">
    <location>
        <begin position="3"/>
        <end position="116"/>
    </location>
</feature>
<dbReference type="RefSeq" id="WP_378113222.1">
    <property type="nucleotide sequence ID" value="NZ_JBHSNC010000052.1"/>
</dbReference>
<dbReference type="PANTHER" id="PTHR30015">
    <property type="entry name" value="MRR RESTRICTION SYSTEM PROTEIN"/>
    <property type="match status" value="1"/>
</dbReference>
<dbReference type="InterPro" id="IPR052906">
    <property type="entry name" value="Type_IV_Methyl-Rstrct_Enzyme"/>
</dbReference>
<evidence type="ECO:0000313" key="3">
    <source>
        <dbReference type="Proteomes" id="UP001596108"/>
    </source>
</evidence>
<gene>
    <name evidence="2" type="ORF">ACFPQ4_17755</name>
</gene>
<reference evidence="3" key="1">
    <citation type="journal article" date="2019" name="Int. J. Syst. Evol. Microbiol.">
        <title>The Global Catalogue of Microorganisms (GCM) 10K type strain sequencing project: providing services to taxonomists for standard genome sequencing and annotation.</title>
        <authorList>
            <consortium name="The Broad Institute Genomics Platform"/>
            <consortium name="The Broad Institute Genome Sequencing Center for Infectious Disease"/>
            <person name="Wu L."/>
            <person name="Ma J."/>
        </authorList>
    </citation>
    <scope>NUCLEOTIDE SEQUENCE [LARGE SCALE GENOMIC DNA]</scope>
    <source>
        <strain evidence="3">CGMCC 1.18578</strain>
    </source>
</reference>
<dbReference type="EMBL" id="JBHSNC010000052">
    <property type="protein sequence ID" value="MFC5531267.1"/>
    <property type="molecule type" value="Genomic_DNA"/>
</dbReference>
<name>A0ABW0R628_9BACL</name>
<dbReference type="InterPro" id="IPR011856">
    <property type="entry name" value="tRNA_endonuc-like_dom_sf"/>
</dbReference>
<dbReference type="InterPro" id="IPR011335">
    <property type="entry name" value="Restrct_endonuc-II-like"/>
</dbReference>
<dbReference type="PANTHER" id="PTHR30015:SF7">
    <property type="entry name" value="TYPE IV METHYL-DIRECTED RESTRICTION ENZYME ECOKMRR"/>
    <property type="match status" value="1"/>
</dbReference>